<gene>
    <name evidence="1" type="ORF">E3E15_04595</name>
</gene>
<organism evidence="1 2">
    <name type="scientific">Allofrancisella frigidaquae</name>
    <dbReference type="NCBI Taxonomy" id="1085644"/>
    <lineage>
        <taxon>Bacteria</taxon>
        <taxon>Pseudomonadati</taxon>
        <taxon>Pseudomonadota</taxon>
        <taxon>Gammaproteobacteria</taxon>
        <taxon>Thiotrichales</taxon>
        <taxon>Francisellaceae</taxon>
        <taxon>Allofrancisella</taxon>
    </lineage>
</organism>
<evidence type="ECO:0000313" key="2">
    <source>
        <dbReference type="Proteomes" id="UP000503320"/>
    </source>
</evidence>
<sequence>MSKLYDFIFGLNFGYFDDWNVMYKGIGLDDDEGSVDLFEYKYNGLYGTNPYISHIDTSSGIAKPLNIPSYHKLNKSNSIPIINLSFNPLNSKEFTAKYLTSVKAELRTHFNKFVKILISGHGQSINSLGTGNDKLNSGYVTIKEIVDILAFLTNGCYENISYLKICLIACGANKVGTPKFLYEEMIKLSFPFHFSVVGYDNKINMCNALNTRHDENVQKFSTFYSNEYEGRMAYRQNFKKELNKIINAYASKLPFLLYMYNEAINSQKGRITLKTIDVLCSKLMDAIEYAGIPDSKKKYYSGINIVPKSPYYLSLENIALSKELYQTLIKFKDNFSKKADEHYQSVKKSQFLQTEPKVDRYDYYTGV</sequence>
<name>A0A6M3HTU1_9GAMM</name>
<dbReference type="Proteomes" id="UP000503320">
    <property type="component" value="Chromosome"/>
</dbReference>
<proteinExistence type="predicted"/>
<protein>
    <submittedName>
        <fullName evidence="1">Uncharacterized protein</fullName>
    </submittedName>
</protein>
<dbReference type="KEGG" id="afri:E3E15_04595"/>
<keyword evidence="2" id="KW-1185">Reference proteome</keyword>
<evidence type="ECO:0000313" key="1">
    <source>
        <dbReference type="EMBL" id="QIV94674.1"/>
    </source>
</evidence>
<accession>A0A6M3HTU1</accession>
<reference evidence="1 2" key="1">
    <citation type="submission" date="2019-03" db="EMBL/GenBank/DDBJ databases">
        <title>Complete Genome Sequence of Allofrancisella frigidaquae Strain SYSU 10HL1970 Isolated from Water-Cooling Systems in China.</title>
        <authorList>
            <person name="Ohrman C."/>
            <person name="Uneklint I."/>
            <person name="Sjodin A."/>
        </authorList>
    </citation>
    <scope>NUCLEOTIDE SEQUENCE [LARGE SCALE GENOMIC DNA]</scope>
    <source>
        <strain evidence="1 2">SYSU 10HL1970</strain>
    </source>
</reference>
<dbReference type="AlphaFoldDB" id="A0A6M3HTU1"/>
<dbReference type="RefSeq" id="WP_172106767.1">
    <property type="nucleotide sequence ID" value="NZ_CP038017.1"/>
</dbReference>
<dbReference type="EMBL" id="CP038017">
    <property type="protein sequence ID" value="QIV94674.1"/>
    <property type="molecule type" value="Genomic_DNA"/>
</dbReference>